<evidence type="ECO:0000313" key="3">
    <source>
        <dbReference type="Proteomes" id="UP001642484"/>
    </source>
</evidence>
<accession>A0ABP0RK64</accession>
<dbReference type="Proteomes" id="UP001642484">
    <property type="component" value="Unassembled WGS sequence"/>
</dbReference>
<feature type="region of interest" description="Disordered" evidence="1">
    <location>
        <begin position="268"/>
        <end position="293"/>
    </location>
</feature>
<organism evidence="2 3">
    <name type="scientific">Durusdinium trenchii</name>
    <dbReference type="NCBI Taxonomy" id="1381693"/>
    <lineage>
        <taxon>Eukaryota</taxon>
        <taxon>Sar</taxon>
        <taxon>Alveolata</taxon>
        <taxon>Dinophyceae</taxon>
        <taxon>Suessiales</taxon>
        <taxon>Symbiodiniaceae</taxon>
        <taxon>Durusdinium</taxon>
    </lineage>
</organism>
<proteinExistence type="predicted"/>
<dbReference type="EMBL" id="CAXAMN010026151">
    <property type="protein sequence ID" value="CAK9100997.1"/>
    <property type="molecule type" value="Genomic_DNA"/>
</dbReference>
<name>A0ABP0RK64_9DINO</name>
<keyword evidence="3" id="KW-1185">Reference proteome</keyword>
<comment type="caution">
    <text evidence="2">The sequence shown here is derived from an EMBL/GenBank/DDBJ whole genome shotgun (WGS) entry which is preliminary data.</text>
</comment>
<feature type="compositionally biased region" description="Basic and acidic residues" evidence="1">
    <location>
        <begin position="272"/>
        <end position="281"/>
    </location>
</feature>
<reference evidence="2 3" key="1">
    <citation type="submission" date="2024-02" db="EMBL/GenBank/DDBJ databases">
        <authorList>
            <person name="Chen Y."/>
            <person name="Shah S."/>
            <person name="Dougan E. K."/>
            <person name="Thang M."/>
            <person name="Chan C."/>
        </authorList>
    </citation>
    <scope>NUCLEOTIDE SEQUENCE [LARGE SCALE GENOMIC DNA]</scope>
</reference>
<protein>
    <submittedName>
        <fullName evidence="2">Uncharacterized protein</fullName>
    </submittedName>
</protein>
<sequence>MLLNGDSGLNHLSMVILPQFGYQKGQLWVAEHHCLKSLSNAGLNVDKTFTLQFSARLDQRDTRPLNYHGRILTSLGMQEKSWLFRNSALVRNQRTEPADQLPSNQMVFIEDLQPDAVPVTTDIDGLVAGAKKFEQLGPAAYKRVLEAALDGVTLPPKAGIIVLDASLTVGDSFEAFMQIRHDWQVPSAYVGLCEDPVSLEWFEKTRTQALAKQHLEGTVSVPGCVRMPAELPQEHRQAAPAPPVLNLLVGGGPDKSYPIFPEALVKELGPIPEEKPQDDQKKRKLNANNERAGSGKKARAAFGVAKLQAIPVEDIGTEHQLLDVDMKNTTAKGLKFMVKIGGKKYIVNHGTAVATLNAGHIIAGFGKGGYKKLSAHDGASEKGLVYHLTPTSQVLSNGTLHNLKDFLAAKRAQEPNKGIAYHTVTDTGNASDPSAIELALDVRVEFAPQANVKAEDIKSEESMAKVGADQLSAANLVPHDGWDQPELCGLVWCVRWAPQGLMPIRPVIALKQEVQIQPGTGILL</sequence>
<gene>
    <name evidence="2" type="ORF">CCMP2556_LOCUS47655</name>
</gene>
<evidence type="ECO:0000313" key="2">
    <source>
        <dbReference type="EMBL" id="CAK9100997.1"/>
    </source>
</evidence>
<evidence type="ECO:0000256" key="1">
    <source>
        <dbReference type="SAM" id="MobiDB-lite"/>
    </source>
</evidence>